<feature type="domain" description="Protein EARLY FLOWERING 4" evidence="6">
    <location>
        <begin position="20"/>
        <end position="96"/>
    </location>
</feature>
<keyword evidence="4" id="KW-0539">Nucleus</keyword>
<dbReference type="PANTHER" id="PTHR33469">
    <property type="entry name" value="PROTEIN ELF4-LIKE 4"/>
    <property type="match status" value="1"/>
</dbReference>
<protein>
    <recommendedName>
        <fullName evidence="6">Protein EARLY FLOWERING 4 domain-containing protein</fullName>
    </recommendedName>
</protein>
<comment type="similarity">
    <text evidence="2">Belongs to the EARLY FLOWERING 4 family.</text>
</comment>
<dbReference type="GO" id="GO:0009649">
    <property type="term" value="P:entrainment of circadian clock"/>
    <property type="evidence" value="ECO:0007669"/>
    <property type="project" value="TreeGrafter"/>
</dbReference>
<proteinExistence type="inferred from homology"/>
<dbReference type="Proteomes" id="UP001443914">
    <property type="component" value="Unassembled WGS sequence"/>
</dbReference>
<evidence type="ECO:0000256" key="5">
    <source>
        <dbReference type="SAM" id="MobiDB-lite"/>
    </source>
</evidence>
<dbReference type="GO" id="GO:0048511">
    <property type="term" value="P:rhythmic process"/>
    <property type="evidence" value="ECO:0007669"/>
    <property type="project" value="UniProtKB-KW"/>
</dbReference>
<dbReference type="PANTHER" id="PTHR33469:SF5">
    <property type="entry name" value="PROTEIN EARLY FLOWERING 4"/>
    <property type="match status" value="1"/>
</dbReference>
<dbReference type="InterPro" id="IPR009741">
    <property type="entry name" value="EARLY_FLOWERING_4_dom"/>
</dbReference>
<accession>A0AAW1LF33</accession>
<dbReference type="GO" id="GO:0005634">
    <property type="term" value="C:nucleus"/>
    <property type="evidence" value="ECO:0007669"/>
    <property type="project" value="UniProtKB-SubCell"/>
</dbReference>
<evidence type="ECO:0000256" key="1">
    <source>
        <dbReference type="ARBA" id="ARBA00004123"/>
    </source>
</evidence>
<keyword evidence="8" id="KW-1185">Reference proteome</keyword>
<dbReference type="InterPro" id="IPR040462">
    <property type="entry name" value="EARLY_FLOWERING_4"/>
</dbReference>
<evidence type="ECO:0000313" key="7">
    <source>
        <dbReference type="EMBL" id="KAK9734704.1"/>
    </source>
</evidence>
<evidence type="ECO:0000259" key="6">
    <source>
        <dbReference type="Pfam" id="PF07011"/>
    </source>
</evidence>
<dbReference type="GO" id="GO:0042753">
    <property type="term" value="P:positive regulation of circadian rhythm"/>
    <property type="evidence" value="ECO:0007669"/>
    <property type="project" value="InterPro"/>
</dbReference>
<comment type="subcellular location">
    <subcellularLocation>
        <location evidence="1">Nucleus</location>
    </subcellularLocation>
</comment>
<comment type="caution">
    <text evidence="7">The sequence shown here is derived from an EMBL/GenBank/DDBJ whole genome shotgun (WGS) entry which is preliminary data.</text>
</comment>
<dbReference type="AlphaFoldDB" id="A0AAW1LF33"/>
<evidence type="ECO:0000313" key="8">
    <source>
        <dbReference type="Proteomes" id="UP001443914"/>
    </source>
</evidence>
<name>A0AAW1LF33_SAPOF</name>
<evidence type="ECO:0000256" key="4">
    <source>
        <dbReference type="ARBA" id="ARBA00023242"/>
    </source>
</evidence>
<feature type="region of interest" description="Disordered" evidence="5">
    <location>
        <begin position="97"/>
        <end position="117"/>
    </location>
</feature>
<dbReference type="Pfam" id="PF07011">
    <property type="entry name" value="Elf4"/>
    <property type="match status" value="1"/>
</dbReference>
<organism evidence="7 8">
    <name type="scientific">Saponaria officinalis</name>
    <name type="common">Common soapwort</name>
    <name type="synonym">Lychnis saponaria</name>
    <dbReference type="NCBI Taxonomy" id="3572"/>
    <lineage>
        <taxon>Eukaryota</taxon>
        <taxon>Viridiplantae</taxon>
        <taxon>Streptophyta</taxon>
        <taxon>Embryophyta</taxon>
        <taxon>Tracheophyta</taxon>
        <taxon>Spermatophyta</taxon>
        <taxon>Magnoliopsida</taxon>
        <taxon>eudicotyledons</taxon>
        <taxon>Gunneridae</taxon>
        <taxon>Pentapetalae</taxon>
        <taxon>Caryophyllales</taxon>
        <taxon>Caryophyllaceae</taxon>
        <taxon>Caryophylleae</taxon>
        <taxon>Saponaria</taxon>
    </lineage>
</organism>
<evidence type="ECO:0000256" key="3">
    <source>
        <dbReference type="ARBA" id="ARBA00023108"/>
    </source>
</evidence>
<reference evidence="7" key="1">
    <citation type="submission" date="2024-03" db="EMBL/GenBank/DDBJ databases">
        <title>WGS assembly of Saponaria officinalis var. Norfolk2.</title>
        <authorList>
            <person name="Jenkins J."/>
            <person name="Shu S."/>
            <person name="Grimwood J."/>
            <person name="Barry K."/>
            <person name="Goodstein D."/>
            <person name="Schmutz J."/>
            <person name="Leebens-Mack J."/>
            <person name="Osbourn A."/>
        </authorList>
    </citation>
    <scope>NUCLEOTIDE SEQUENCE [LARGE SCALE GENOMIC DNA]</scope>
    <source>
        <strain evidence="7">JIC</strain>
    </source>
</reference>
<keyword evidence="3" id="KW-0090">Biological rhythms</keyword>
<dbReference type="EMBL" id="JBDFQZ010000004">
    <property type="protein sequence ID" value="KAK9734704.1"/>
    <property type="molecule type" value="Genomic_DNA"/>
</dbReference>
<sequence length="117" mass="13521">MKIMELDLNKNYSETQSYRDEVWEELNGRIEIVDKMLDQNEALIRQVKMNHASKIPDNLVKNVALINEININISKISSIYGDISVSFKNIVRRPKTKSKNRTAMVNDDLVGSTMKHQ</sequence>
<gene>
    <name evidence="7" type="ORF">RND81_04G158100</name>
</gene>
<evidence type="ECO:0000256" key="2">
    <source>
        <dbReference type="ARBA" id="ARBA00009514"/>
    </source>
</evidence>